<dbReference type="Gramene" id="BGIOSGA021506-TA">
    <property type="protein sequence ID" value="BGIOSGA021506-PA"/>
    <property type="gene ID" value="BGIOSGA021506"/>
</dbReference>
<accession>A2YBF5</accession>
<name>A2YBF5_ORYSI</name>
<organism evidence="1 2">
    <name type="scientific">Oryza sativa subsp. indica</name>
    <name type="common">Rice</name>
    <dbReference type="NCBI Taxonomy" id="39946"/>
    <lineage>
        <taxon>Eukaryota</taxon>
        <taxon>Viridiplantae</taxon>
        <taxon>Streptophyta</taxon>
        <taxon>Embryophyta</taxon>
        <taxon>Tracheophyta</taxon>
        <taxon>Spermatophyta</taxon>
        <taxon>Magnoliopsida</taxon>
        <taxon>Liliopsida</taxon>
        <taxon>Poales</taxon>
        <taxon>Poaceae</taxon>
        <taxon>BOP clade</taxon>
        <taxon>Oryzoideae</taxon>
        <taxon>Oryzeae</taxon>
        <taxon>Oryzinae</taxon>
        <taxon>Oryza</taxon>
        <taxon>Oryza sativa</taxon>
    </lineage>
</organism>
<dbReference type="AlphaFoldDB" id="A2YBF5"/>
<protein>
    <recommendedName>
        <fullName evidence="3">Retrotransposon protein, putative, Ty1-copia subclass</fullName>
    </recommendedName>
</protein>
<evidence type="ECO:0000313" key="1">
    <source>
        <dbReference type="EMBL" id="EAZ00416.1"/>
    </source>
</evidence>
<evidence type="ECO:0008006" key="3">
    <source>
        <dbReference type="Google" id="ProtNLM"/>
    </source>
</evidence>
<dbReference type="Proteomes" id="UP000007015">
    <property type="component" value="Chromosome 6"/>
</dbReference>
<gene>
    <name evidence="1" type="ORF">OsI_22433</name>
</gene>
<keyword evidence="2" id="KW-1185">Reference proteome</keyword>
<dbReference type="EMBL" id="CM000131">
    <property type="protein sequence ID" value="EAZ00416.1"/>
    <property type="molecule type" value="Genomic_DNA"/>
</dbReference>
<dbReference type="PANTHER" id="PTHR33325">
    <property type="entry name" value="ZINC FINGER, CCHC-TYPE-RELATED"/>
    <property type="match status" value="1"/>
</dbReference>
<proteinExistence type="predicted"/>
<dbReference type="HOGENOM" id="CLU_1221511_0_0_1"/>
<reference evidence="1 2" key="1">
    <citation type="journal article" date="2005" name="PLoS Biol.">
        <title>The genomes of Oryza sativa: a history of duplications.</title>
        <authorList>
            <person name="Yu J."/>
            <person name="Wang J."/>
            <person name="Lin W."/>
            <person name="Li S."/>
            <person name="Li H."/>
            <person name="Zhou J."/>
            <person name="Ni P."/>
            <person name="Dong W."/>
            <person name="Hu S."/>
            <person name="Zeng C."/>
            <person name="Zhang J."/>
            <person name="Zhang Y."/>
            <person name="Li R."/>
            <person name="Xu Z."/>
            <person name="Li S."/>
            <person name="Li X."/>
            <person name="Zheng H."/>
            <person name="Cong L."/>
            <person name="Lin L."/>
            <person name="Yin J."/>
            <person name="Geng J."/>
            <person name="Li G."/>
            <person name="Shi J."/>
            <person name="Liu J."/>
            <person name="Lv H."/>
            <person name="Li J."/>
            <person name="Wang J."/>
            <person name="Deng Y."/>
            <person name="Ran L."/>
            <person name="Shi X."/>
            <person name="Wang X."/>
            <person name="Wu Q."/>
            <person name="Li C."/>
            <person name="Ren X."/>
            <person name="Wang J."/>
            <person name="Wang X."/>
            <person name="Li D."/>
            <person name="Liu D."/>
            <person name="Zhang X."/>
            <person name="Ji Z."/>
            <person name="Zhao W."/>
            <person name="Sun Y."/>
            <person name="Zhang Z."/>
            <person name="Bao J."/>
            <person name="Han Y."/>
            <person name="Dong L."/>
            <person name="Ji J."/>
            <person name="Chen P."/>
            <person name="Wu S."/>
            <person name="Liu J."/>
            <person name="Xiao Y."/>
            <person name="Bu D."/>
            <person name="Tan J."/>
            <person name="Yang L."/>
            <person name="Ye C."/>
            <person name="Zhang J."/>
            <person name="Xu J."/>
            <person name="Zhou Y."/>
            <person name="Yu Y."/>
            <person name="Zhang B."/>
            <person name="Zhuang S."/>
            <person name="Wei H."/>
            <person name="Liu B."/>
            <person name="Lei M."/>
            <person name="Yu H."/>
            <person name="Li Y."/>
            <person name="Xu H."/>
            <person name="Wei S."/>
            <person name="He X."/>
            <person name="Fang L."/>
            <person name="Zhang Z."/>
            <person name="Zhang Y."/>
            <person name="Huang X."/>
            <person name="Su Z."/>
            <person name="Tong W."/>
            <person name="Li J."/>
            <person name="Tong Z."/>
            <person name="Li S."/>
            <person name="Ye J."/>
            <person name="Wang L."/>
            <person name="Fang L."/>
            <person name="Lei T."/>
            <person name="Chen C."/>
            <person name="Chen H."/>
            <person name="Xu Z."/>
            <person name="Li H."/>
            <person name="Huang H."/>
            <person name="Zhang F."/>
            <person name="Xu H."/>
            <person name="Li N."/>
            <person name="Zhao C."/>
            <person name="Li S."/>
            <person name="Dong L."/>
            <person name="Huang Y."/>
            <person name="Li L."/>
            <person name="Xi Y."/>
            <person name="Qi Q."/>
            <person name="Li W."/>
            <person name="Zhang B."/>
            <person name="Hu W."/>
            <person name="Zhang Y."/>
            <person name="Tian X."/>
            <person name="Jiao Y."/>
            <person name="Liang X."/>
            <person name="Jin J."/>
            <person name="Gao L."/>
            <person name="Zheng W."/>
            <person name="Hao B."/>
            <person name="Liu S."/>
            <person name="Wang W."/>
            <person name="Yuan L."/>
            <person name="Cao M."/>
            <person name="McDermott J."/>
            <person name="Samudrala R."/>
            <person name="Wang J."/>
            <person name="Wong G.K."/>
            <person name="Yang H."/>
        </authorList>
    </citation>
    <scope>NUCLEOTIDE SEQUENCE [LARGE SCALE GENOMIC DNA]</scope>
    <source>
        <strain evidence="2">cv. 93-11</strain>
    </source>
</reference>
<dbReference type="PANTHER" id="PTHR33325:SF11">
    <property type="entry name" value="COLD SHOCK DOMAIN-CONTAINING PROTEIN 4-LIKE"/>
    <property type="match status" value="1"/>
</dbReference>
<sequence length="206" mass="24003">MVKEDFAKLVISGTNNNYLAWACKVESHLARNGLSDTIVPGSNCTDAEKATTVLFLRRHLGETLKNEFMFEMDPSVLWQSLKDRFDEQKPIILIQARYDWEHLRFQDFDSVAEYDSTLRDIVSKLKLCGRDVSEDEMIEKTLFTFHPSQLVLQMMYMDRHYQKYSELISALLLVEEGDRRLLENYYDRAGGSQHVQRASCRGQSNF</sequence>
<dbReference type="OMA" id="WACKVES"/>
<evidence type="ECO:0000313" key="2">
    <source>
        <dbReference type="Proteomes" id="UP000007015"/>
    </source>
</evidence>